<dbReference type="InterPro" id="IPR002347">
    <property type="entry name" value="SDR_fam"/>
</dbReference>
<proteinExistence type="predicted"/>
<dbReference type="SUPFAM" id="SSF51735">
    <property type="entry name" value="NAD(P)-binding Rossmann-fold domains"/>
    <property type="match status" value="1"/>
</dbReference>
<keyword evidence="3" id="KW-1185">Reference proteome</keyword>
<evidence type="ECO:0000313" key="3">
    <source>
        <dbReference type="Proteomes" id="UP001583193"/>
    </source>
</evidence>
<comment type="caution">
    <text evidence="2">The sequence shown here is derived from an EMBL/GenBank/DDBJ whole genome shotgun (WGS) entry which is preliminary data.</text>
</comment>
<dbReference type="Gene3D" id="3.40.50.720">
    <property type="entry name" value="NAD(P)-binding Rossmann-like Domain"/>
    <property type="match status" value="1"/>
</dbReference>
<gene>
    <name evidence="2" type="ORF">Plec18167_007413</name>
</gene>
<dbReference type="InterPro" id="IPR053143">
    <property type="entry name" value="Arylsulfate_ST"/>
</dbReference>
<dbReference type="SUPFAM" id="SSF50998">
    <property type="entry name" value="Quinoprotein alcohol dehydrogenase-like"/>
    <property type="match status" value="1"/>
</dbReference>
<dbReference type="PANTHER" id="PTHR35340:SF5">
    <property type="entry name" value="ASST-DOMAIN-CONTAINING PROTEIN"/>
    <property type="match status" value="1"/>
</dbReference>
<sequence length="708" mass="77307">MGKRLAGKVAIVTGGASGFGQGIAAKFVEEGAQVLIADLSEDTGKKVAQELGCKSIVADVTKREHWHELLQKVLNDFGSLDIVVNNAGTTYSNKPTISVTEAEFDRVMNVNVKSIYLSTDVIVPYFLNNNRPGVFIQISSTAAIRPRPGLTWYNASKGAVSIASKSMAVEWGPRQIRSNTVCPVVGSTGMTHLFLGKPDTEANRSAFVETIPLRRPSTPADVANACCYLASDEAAFITGIDLEACFGILRFSVDKPSLSILDADGELVWSDSSWGEAQDFKVQRYKGEDYLTFWAGVELDIHGNGSWYMLNSFYQPSYHISPIGESLVGDLHEFHITSDDTALITIYDAIPYDLTSLGGSSSGWVYDGLFQEIDIGTGELLFEWRASQHYPVDISFLPLGGNGYKSKPFDAFHINSVDKDPWGNYLVSMRHTHTISSIKGATGEVLWTLGGRVNEFSDVSNGGSTDFSWQHDARWLGNDTISFLNNAAREFDSPAAYSNGMVIQLDIHARKATLLTSYSDSQEVLATSQGNMRILENGNVFIGWGHSAAFTEFTAAGEVLCDVHFGASAYFNFGRIVSYRAFKGDWIGTPLTEPSAVVIDDGVYVSWNGATEVSEWQLEGFEQPSDQSLVLESAPKTGFETRIGLPDDTKYPFFRIVALDSDGTALGQTPVMQTQGQGSKGSSDVRVWILIATALFLSVLYAIWLSRK</sequence>
<reference evidence="2 3" key="1">
    <citation type="journal article" date="2024" name="IMA Fungus">
        <title>IMA Genome - F19 : A genome assembly and annotation guide to empower mycologists, including annotated draft genome sequences of Ceratocystis pirilliformis, Diaporthe australafricana, Fusarium ophioides, Paecilomyces lecythidis, and Sporothrix stenoceras.</title>
        <authorList>
            <person name="Aylward J."/>
            <person name="Wilson A.M."/>
            <person name="Visagie C.M."/>
            <person name="Spraker J."/>
            <person name="Barnes I."/>
            <person name="Buitendag C."/>
            <person name="Ceriani C."/>
            <person name="Del Mar Angel L."/>
            <person name="du Plessis D."/>
            <person name="Fuchs T."/>
            <person name="Gasser K."/>
            <person name="Kramer D."/>
            <person name="Li W."/>
            <person name="Munsamy K."/>
            <person name="Piso A."/>
            <person name="Price J.L."/>
            <person name="Sonnekus B."/>
            <person name="Thomas C."/>
            <person name="van der Nest A."/>
            <person name="van Dijk A."/>
            <person name="van Heerden A."/>
            <person name="van Vuuren N."/>
            <person name="Yilmaz N."/>
            <person name="Duong T.A."/>
            <person name="van der Merwe N.A."/>
            <person name="Wingfield M.J."/>
            <person name="Wingfield B.D."/>
        </authorList>
    </citation>
    <scope>NUCLEOTIDE SEQUENCE [LARGE SCALE GENOMIC DNA]</scope>
    <source>
        <strain evidence="2 3">CMW 18167</strain>
    </source>
</reference>
<dbReference type="NCBIfam" id="NF005559">
    <property type="entry name" value="PRK07231.1"/>
    <property type="match status" value="1"/>
</dbReference>
<dbReference type="PRINTS" id="PR00080">
    <property type="entry name" value="SDRFAMILY"/>
</dbReference>
<dbReference type="InterPro" id="IPR011047">
    <property type="entry name" value="Quinoprotein_ADH-like_sf"/>
</dbReference>
<dbReference type="Pfam" id="PF14269">
    <property type="entry name" value="Arylsulfotran_2"/>
    <property type="match status" value="1"/>
</dbReference>
<dbReference type="InterPro" id="IPR036291">
    <property type="entry name" value="NAD(P)-bd_dom_sf"/>
</dbReference>
<dbReference type="EMBL" id="JAVDPF010000030">
    <property type="protein sequence ID" value="KAL1870649.1"/>
    <property type="molecule type" value="Genomic_DNA"/>
</dbReference>
<keyword evidence="1" id="KW-0472">Membrane</keyword>
<dbReference type="PANTHER" id="PTHR35340">
    <property type="entry name" value="PQQ ENZYME REPEAT PROTEIN-RELATED"/>
    <property type="match status" value="1"/>
</dbReference>
<organism evidence="2 3">
    <name type="scientific">Paecilomyces lecythidis</name>
    <dbReference type="NCBI Taxonomy" id="3004212"/>
    <lineage>
        <taxon>Eukaryota</taxon>
        <taxon>Fungi</taxon>
        <taxon>Dikarya</taxon>
        <taxon>Ascomycota</taxon>
        <taxon>Pezizomycotina</taxon>
        <taxon>Eurotiomycetes</taxon>
        <taxon>Eurotiomycetidae</taxon>
        <taxon>Eurotiales</taxon>
        <taxon>Thermoascaceae</taxon>
        <taxon>Paecilomyces</taxon>
    </lineage>
</organism>
<evidence type="ECO:0000313" key="2">
    <source>
        <dbReference type="EMBL" id="KAL1870649.1"/>
    </source>
</evidence>
<dbReference type="PRINTS" id="PR00081">
    <property type="entry name" value="GDHRDH"/>
</dbReference>
<accession>A0ABR3X4X0</accession>
<dbReference type="Proteomes" id="UP001583193">
    <property type="component" value="Unassembled WGS sequence"/>
</dbReference>
<name>A0ABR3X4X0_9EURO</name>
<dbReference type="Pfam" id="PF13561">
    <property type="entry name" value="adh_short_C2"/>
    <property type="match status" value="1"/>
</dbReference>
<protein>
    <submittedName>
        <fullName evidence="2">Uncharacterized protein</fullName>
    </submittedName>
</protein>
<keyword evidence="1" id="KW-0812">Transmembrane</keyword>
<keyword evidence="1" id="KW-1133">Transmembrane helix</keyword>
<feature type="transmembrane region" description="Helical" evidence="1">
    <location>
        <begin position="687"/>
        <end position="705"/>
    </location>
</feature>
<dbReference type="InterPro" id="IPR039535">
    <property type="entry name" value="ASST-like"/>
</dbReference>
<evidence type="ECO:0000256" key="1">
    <source>
        <dbReference type="SAM" id="Phobius"/>
    </source>
</evidence>